<evidence type="ECO:0000313" key="3">
    <source>
        <dbReference type="Proteomes" id="UP000777438"/>
    </source>
</evidence>
<reference evidence="2 3" key="1">
    <citation type="journal article" date="2021" name="Nat. Commun.">
        <title>Genetic determinants of endophytism in the Arabidopsis root mycobiome.</title>
        <authorList>
            <person name="Mesny F."/>
            <person name="Miyauchi S."/>
            <person name="Thiergart T."/>
            <person name="Pickel B."/>
            <person name="Atanasova L."/>
            <person name="Karlsson M."/>
            <person name="Huettel B."/>
            <person name="Barry K.W."/>
            <person name="Haridas S."/>
            <person name="Chen C."/>
            <person name="Bauer D."/>
            <person name="Andreopoulos W."/>
            <person name="Pangilinan J."/>
            <person name="LaButti K."/>
            <person name="Riley R."/>
            <person name="Lipzen A."/>
            <person name="Clum A."/>
            <person name="Drula E."/>
            <person name="Henrissat B."/>
            <person name="Kohler A."/>
            <person name="Grigoriev I.V."/>
            <person name="Martin F.M."/>
            <person name="Hacquard S."/>
        </authorList>
    </citation>
    <scope>NUCLEOTIDE SEQUENCE [LARGE SCALE GENOMIC DNA]</scope>
    <source>
        <strain evidence="2 3">MPI-CAGE-CH-0241</strain>
    </source>
</reference>
<comment type="caution">
    <text evidence="2">The sequence shown here is derived from an EMBL/GenBank/DDBJ whole genome shotgun (WGS) entry which is preliminary data.</text>
</comment>
<name>A0A9P8W8P4_9HYPO</name>
<gene>
    <name evidence="2" type="ORF">B0T10DRAFT_268895</name>
</gene>
<proteinExistence type="predicted"/>
<protein>
    <submittedName>
        <fullName evidence="2">Uncharacterized protein</fullName>
    </submittedName>
</protein>
<dbReference type="Proteomes" id="UP000777438">
    <property type="component" value="Unassembled WGS sequence"/>
</dbReference>
<dbReference type="EMBL" id="JAGPYM010000006">
    <property type="protein sequence ID" value="KAH6893247.1"/>
    <property type="molecule type" value="Genomic_DNA"/>
</dbReference>
<accession>A0A9P8W8P4</accession>
<evidence type="ECO:0000313" key="2">
    <source>
        <dbReference type="EMBL" id="KAH6893247.1"/>
    </source>
</evidence>
<organism evidence="2 3">
    <name type="scientific">Thelonectria olida</name>
    <dbReference type="NCBI Taxonomy" id="1576542"/>
    <lineage>
        <taxon>Eukaryota</taxon>
        <taxon>Fungi</taxon>
        <taxon>Dikarya</taxon>
        <taxon>Ascomycota</taxon>
        <taxon>Pezizomycotina</taxon>
        <taxon>Sordariomycetes</taxon>
        <taxon>Hypocreomycetidae</taxon>
        <taxon>Hypocreales</taxon>
        <taxon>Nectriaceae</taxon>
        <taxon>Thelonectria</taxon>
    </lineage>
</organism>
<keyword evidence="3" id="KW-1185">Reference proteome</keyword>
<keyword evidence="1" id="KW-0732">Signal</keyword>
<sequence>MPTPPSPLPLSLSSLLLSTILFPFPVLSCSPSSCHIHNYHPVPSQSSKRTSHSSDATLDIASTPHPPVPLLVLLPSLFSLRLLVSLSLLLPNTTCPKSTNPPSLPGYRVSSTRLYPDSQPCATLLLFFSNSFSLNLTSSTPLTRKPHCLVHIHASPFYALHDQHFLSELQRNLCSVSPHFNRIRTCCKPQLATPNIAVFFDE</sequence>
<dbReference type="AlphaFoldDB" id="A0A9P8W8P4"/>
<evidence type="ECO:0000256" key="1">
    <source>
        <dbReference type="SAM" id="SignalP"/>
    </source>
</evidence>
<feature type="signal peptide" evidence="1">
    <location>
        <begin position="1"/>
        <end position="28"/>
    </location>
</feature>
<feature type="chain" id="PRO_5040383299" evidence="1">
    <location>
        <begin position="29"/>
        <end position="202"/>
    </location>
</feature>